<keyword evidence="6" id="KW-0735">Signal-anchor</keyword>
<dbReference type="GO" id="GO:0000139">
    <property type="term" value="C:Golgi membrane"/>
    <property type="evidence" value="ECO:0007669"/>
    <property type="project" value="UniProtKB-SubCell"/>
</dbReference>
<feature type="region of interest" description="Disordered" evidence="10">
    <location>
        <begin position="1"/>
        <end position="35"/>
    </location>
</feature>
<keyword evidence="9 11" id="KW-0472">Membrane</keyword>
<evidence type="ECO:0000256" key="7">
    <source>
        <dbReference type="ARBA" id="ARBA00022989"/>
    </source>
</evidence>
<keyword evidence="7 11" id="KW-1133">Transmembrane helix</keyword>
<dbReference type="GeneID" id="94175305"/>
<dbReference type="GO" id="GO:0016758">
    <property type="term" value="F:hexosyltransferase activity"/>
    <property type="evidence" value="ECO:0007669"/>
    <property type="project" value="InterPro"/>
</dbReference>
<proteinExistence type="inferred from homology"/>
<feature type="compositionally biased region" description="Polar residues" evidence="10">
    <location>
        <begin position="10"/>
        <end position="20"/>
    </location>
</feature>
<reference evidence="12 13" key="1">
    <citation type="submission" date="2021-02" db="EMBL/GenBank/DDBJ databases">
        <title>Leishmania (Mundinia) enrietti genome sequencing and assembly.</title>
        <authorList>
            <person name="Almutairi H."/>
            <person name="Gatherer D."/>
        </authorList>
    </citation>
    <scope>NUCLEOTIDE SEQUENCE [LARGE SCALE GENOMIC DNA]</scope>
    <source>
        <strain evidence="12">CUR178</strain>
    </source>
</reference>
<evidence type="ECO:0000256" key="4">
    <source>
        <dbReference type="ARBA" id="ARBA00022679"/>
    </source>
</evidence>
<evidence type="ECO:0000256" key="11">
    <source>
        <dbReference type="SAM" id="Phobius"/>
    </source>
</evidence>
<dbReference type="EMBL" id="JAFHKP010000002">
    <property type="protein sequence ID" value="KAG5487152.1"/>
    <property type="molecule type" value="Genomic_DNA"/>
</dbReference>
<dbReference type="PANTHER" id="PTHR11214">
    <property type="entry name" value="BETA-1,3-N-ACETYLGLUCOSAMINYLTRANSFERASE"/>
    <property type="match status" value="1"/>
</dbReference>
<evidence type="ECO:0008006" key="14">
    <source>
        <dbReference type="Google" id="ProtNLM"/>
    </source>
</evidence>
<evidence type="ECO:0000256" key="1">
    <source>
        <dbReference type="ARBA" id="ARBA00004323"/>
    </source>
</evidence>
<comment type="subcellular location">
    <subcellularLocation>
        <location evidence="1">Golgi apparatus membrane</location>
        <topology evidence="1">Single-pass type II membrane protein</topology>
    </subcellularLocation>
</comment>
<comment type="caution">
    <text evidence="12">The sequence shown here is derived from an EMBL/GenBank/DDBJ whole genome shotgun (WGS) entry which is preliminary data.</text>
</comment>
<evidence type="ECO:0000256" key="6">
    <source>
        <dbReference type="ARBA" id="ARBA00022968"/>
    </source>
</evidence>
<keyword evidence="13" id="KW-1185">Reference proteome</keyword>
<dbReference type="InterPro" id="IPR002659">
    <property type="entry name" value="Glyco_trans_31"/>
</dbReference>
<keyword evidence="5 11" id="KW-0812">Transmembrane</keyword>
<feature type="region of interest" description="Disordered" evidence="10">
    <location>
        <begin position="715"/>
        <end position="750"/>
    </location>
</feature>
<evidence type="ECO:0000256" key="9">
    <source>
        <dbReference type="ARBA" id="ARBA00023136"/>
    </source>
</evidence>
<organism evidence="12 13">
    <name type="scientific">Leishmania enriettii</name>
    <dbReference type="NCBI Taxonomy" id="5663"/>
    <lineage>
        <taxon>Eukaryota</taxon>
        <taxon>Discoba</taxon>
        <taxon>Euglenozoa</taxon>
        <taxon>Kinetoplastea</taxon>
        <taxon>Metakinetoplastina</taxon>
        <taxon>Trypanosomatida</taxon>
        <taxon>Trypanosomatidae</taxon>
        <taxon>Leishmaniinae</taxon>
        <taxon>Leishmania</taxon>
    </lineage>
</organism>
<dbReference type="PANTHER" id="PTHR11214:SF351">
    <property type="entry name" value="BETA-1,3-GALACTOSYLTRANSFERASE PVG3"/>
    <property type="match status" value="1"/>
</dbReference>
<keyword evidence="4" id="KW-0808">Transferase</keyword>
<sequence>MSDGDRLQQGHLSSSASVLNQHGAGNPGRGNATAGKDSIRLAGRVLKSGVMVSTAMDTGGADRDGLRGSFSHHPRGHVPRSSPESAMNSSPPGHVPPPLPPVLMSTKTTSAAHAPAGARTLGGAHGGTCSWGNERCIAVAASVLEGSSLAERRDKAGFEENNVCFSPPPSSSRLPTGAAAPPSSARRSSLQSPISGCWPGRYAPTWLRRCLRRTLEETEVERAATRLRKWRLGRRVFLLLCAVCLALMLFGFGSSVAHLLRQPHVPLWNGTLSILVQHENAPRRMRLKHSQKVKWIHLPSWTLRVVPASCQDCLDNHTYAIAVQRAVNGLERVQREDKERLVAELQVPQQQSRYNDGGGGDNAALAVCAHDGEAALSTTAVQEEFLRAKGGPYAVFANTGAPLGRIGPMLFAMRSVTDGVDVAAELPRWRWLQYTRISSDAGAAKPPPYVAVMGIPSADTVFHAQLRGAQRRTWFRYNAVARRENNFEGRLLPLYIFTAPEQEATPDPTWVGQDEDTGPAAAAEFYRPTLQEFADASNFYRALALASSGGTVPGSFSYRQRRMSLRPEWRTSDLTSSPCAQVVSSTVQSDANSPRPPLAVLADYLRIPVIPAFTAAARFLCEASGALWLEALEHSNALWIDTLTDRKPAVAKKEGVSDSWGISREVGMSQKLILWLEYAYHAFPRVPFIIKGDDDTYVKVPQFLSDVRYVRNGVKRGRLSPPPSRYPAATGTEGASTTKAATSGSKAPAYKSQPVHKTKCFYWGSGRRMLGVRFHAGMLFMMHRRLAQIILEPPQNSTDVDLRQLAAQDFSSDMKWLYRQTGFQHEDVLIGTTLRKRYKRAEELCDDGMIWFVKEGYERFHDLHRGKLSAVSWSTVAAHRCQPADAYFLQYYFQNEYIASTVAIAREDEREELAIESAAEWVEERRNELSDSVPGWDKLPLVMWTHNVSAGPEYAVADGDNVAVYNYSYVYWKDHATHVFGGYKAKQ</sequence>
<feature type="region of interest" description="Disordered" evidence="10">
    <location>
        <begin position="56"/>
        <end position="119"/>
    </location>
</feature>
<keyword evidence="3" id="KW-0328">Glycosyltransferase</keyword>
<dbReference type="OrthoDB" id="2139606at2759"/>
<gene>
    <name evidence="12" type="ORF">CUR178_08164</name>
</gene>
<evidence type="ECO:0000313" key="13">
    <source>
        <dbReference type="Proteomes" id="UP000674179"/>
    </source>
</evidence>
<evidence type="ECO:0000256" key="2">
    <source>
        <dbReference type="ARBA" id="ARBA00008661"/>
    </source>
</evidence>
<evidence type="ECO:0000256" key="3">
    <source>
        <dbReference type="ARBA" id="ARBA00022676"/>
    </source>
</evidence>
<dbReference type="KEGG" id="lenr:94175305"/>
<dbReference type="RefSeq" id="XP_067696108.1">
    <property type="nucleotide sequence ID" value="XM_067839795.1"/>
</dbReference>
<feature type="transmembrane region" description="Helical" evidence="11">
    <location>
        <begin position="236"/>
        <end position="260"/>
    </location>
</feature>
<dbReference type="Proteomes" id="UP000674179">
    <property type="component" value="Chromosome 2"/>
</dbReference>
<evidence type="ECO:0000256" key="10">
    <source>
        <dbReference type="SAM" id="MobiDB-lite"/>
    </source>
</evidence>
<keyword evidence="8" id="KW-0333">Golgi apparatus</keyword>
<accession>A0A836GS53</accession>
<evidence type="ECO:0000313" key="12">
    <source>
        <dbReference type="EMBL" id="KAG5487152.1"/>
    </source>
</evidence>
<feature type="region of interest" description="Disordered" evidence="10">
    <location>
        <begin position="160"/>
        <end position="192"/>
    </location>
</feature>
<feature type="compositionally biased region" description="Low complexity" evidence="10">
    <location>
        <begin position="178"/>
        <end position="189"/>
    </location>
</feature>
<dbReference type="AlphaFoldDB" id="A0A836GS53"/>
<name>A0A836GS53_LEIEN</name>
<evidence type="ECO:0000256" key="8">
    <source>
        <dbReference type="ARBA" id="ARBA00023034"/>
    </source>
</evidence>
<feature type="compositionally biased region" description="Polar residues" evidence="10">
    <location>
        <begin position="733"/>
        <end position="745"/>
    </location>
</feature>
<protein>
    <recommendedName>
        <fullName evidence="14">Phosphoglycan beta 1,3 galactosyltransferase</fullName>
    </recommendedName>
</protein>
<comment type="similarity">
    <text evidence="2">Belongs to the glycosyltransferase 31 family.</text>
</comment>
<evidence type="ECO:0000256" key="5">
    <source>
        <dbReference type="ARBA" id="ARBA00022692"/>
    </source>
</evidence>